<sequence>MKIATWDFSPRLLKVQPGESILKSHLEEERNGIHCARKRSFAARSYEPASCLSNSSFRACFPADSSQGSKTNALPKSCTRF</sequence>
<dbReference type="Proteomes" id="UP000011014">
    <property type="component" value="Unassembled WGS sequence"/>
</dbReference>
<gene>
    <name evidence="1" type="ORF">GSOID_T00018721001</name>
</gene>
<dbReference type="EMBL" id="FN654284">
    <property type="protein sequence ID" value="CBY30830.1"/>
    <property type="molecule type" value="Genomic_DNA"/>
</dbReference>
<proteinExistence type="predicted"/>
<dbReference type="AlphaFoldDB" id="E4Y582"/>
<reference evidence="1" key="1">
    <citation type="journal article" date="2010" name="Science">
        <title>Plasticity of animal genome architecture unmasked by rapid evolution of a pelagic tunicate.</title>
        <authorList>
            <person name="Denoeud F."/>
            <person name="Henriet S."/>
            <person name="Mungpakdee S."/>
            <person name="Aury J.M."/>
            <person name="Da Silva C."/>
            <person name="Brinkmann H."/>
            <person name="Mikhaleva J."/>
            <person name="Olsen L.C."/>
            <person name="Jubin C."/>
            <person name="Canestro C."/>
            <person name="Bouquet J.M."/>
            <person name="Danks G."/>
            <person name="Poulain J."/>
            <person name="Campsteijn C."/>
            <person name="Adamski M."/>
            <person name="Cross I."/>
            <person name="Yadetie F."/>
            <person name="Muffato M."/>
            <person name="Louis A."/>
            <person name="Butcher S."/>
            <person name="Tsagkogeorga G."/>
            <person name="Konrad A."/>
            <person name="Singh S."/>
            <person name="Jensen M.F."/>
            <person name="Cong E.H."/>
            <person name="Eikeseth-Otteraa H."/>
            <person name="Noel B."/>
            <person name="Anthouard V."/>
            <person name="Porcel B.M."/>
            <person name="Kachouri-Lafond R."/>
            <person name="Nishino A."/>
            <person name="Ugolini M."/>
            <person name="Chourrout P."/>
            <person name="Nishida H."/>
            <person name="Aasland R."/>
            <person name="Huzurbazar S."/>
            <person name="Westhof E."/>
            <person name="Delsuc F."/>
            <person name="Lehrach H."/>
            <person name="Reinhardt R."/>
            <person name="Weissenbach J."/>
            <person name="Roy S.W."/>
            <person name="Artiguenave F."/>
            <person name="Postlethwait J.H."/>
            <person name="Manak J.R."/>
            <person name="Thompson E.M."/>
            <person name="Jaillon O."/>
            <person name="Du Pasquier L."/>
            <person name="Boudinot P."/>
            <person name="Liberles D.A."/>
            <person name="Volff J.N."/>
            <person name="Philippe H."/>
            <person name="Lenhard B."/>
            <person name="Roest Crollius H."/>
            <person name="Wincker P."/>
            <person name="Chourrout D."/>
        </authorList>
    </citation>
    <scope>NUCLEOTIDE SEQUENCE [LARGE SCALE GENOMIC DNA]</scope>
</reference>
<name>E4Y582_OIKDI</name>
<protein>
    <submittedName>
        <fullName evidence="1">Uncharacterized protein</fullName>
    </submittedName>
</protein>
<evidence type="ECO:0000313" key="1">
    <source>
        <dbReference type="EMBL" id="CBY30830.1"/>
    </source>
</evidence>
<accession>E4Y582</accession>
<organism evidence="1">
    <name type="scientific">Oikopleura dioica</name>
    <name type="common">Tunicate</name>
    <dbReference type="NCBI Taxonomy" id="34765"/>
    <lineage>
        <taxon>Eukaryota</taxon>
        <taxon>Metazoa</taxon>
        <taxon>Chordata</taxon>
        <taxon>Tunicata</taxon>
        <taxon>Appendicularia</taxon>
        <taxon>Copelata</taxon>
        <taxon>Oikopleuridae</taxon>
        <taxon>Oikopleura</taxon>
    </lineage>
</organism>